<sequence length="145" mass="15053">MERLGVRRVDGRDETDPGGPRGEPRTHERRVEAALQRGPALRPQREGVIEEHEVEQPVLGGRDEAGEPGGVERARGDGSVRTPGAGVGTAVGEVDAEVKGAGRGHGGSSGVGEFRARSSDPAPSREWGGVVRCPGAGPGLRRRGA</sequence>
<organism evidence="2 3">
    <name type="scientific">Luteimicrobium album</name>
    <dbReference type="NCBI Taxonomy" id="1054550"/>
    <lineage>
        <taxon>Bacteria</taxon>
        <taxon>Bacillati</taxon>
        <taxon>Actinomycetota</taxon>
        <taxon>Actinomycetes</taxon>
        <taxon>Micrococcales</taxon>
        <taxon>Luteimicrobium</taxon>
    </lineage>
</organism>
<gene>
    <name evidence="2" type="ORF">GCM10025864_21940</name>
</gene>
<feature type="compositionally biased region" description="Basic and acidic residues" evidence="1">
    <location>
        <begin position="1"/>
        <end position="15"/>
    </location>
</feature>
<accession>A0ABQ6I3S5</accession>
<dbReference type="Proteomes" id="UP001157091">
    <property type="component" value="Unassembled WGS sequence"/>
</dbReference>
<protein>
    <submittedName>
        <fullName evidence="2">Uncharacterized protein</fullName>
    </submittedName>
</protein>
<feature type="region of interest" description="Disordered" evidence="1">
    <location>
        <begin position="1"/>
        <end position="145"/>
    </location>
</feature>
<evidence type="ECO:0000313" key="2">
    <source>
        <dbReference type="EMBL" id="GMA24435.1"/>
    </source>
</evidence>
<feature type="compositionally biased region" description="Basic and acidic residues" evidence="1">
    <location>
        <begin position="43"/>
        <end position="78"/>
    </location>
</feature>
<dbReference type="EMBL" id="BSUK01000001">
    <property type="protein sequence ID" value="GMA24435.1"/>
    <property type="molecule type" value="Genomic_DNA"/>
</dbReference>
<feature type="compositionally biased region" description="Gly residues" evidence="1">
    <location>
        <begin position="101"/>
        <end position="110"/>
    </location>
</feature>
<comment type="caution">
    <text evidence="2">The sequence shown here is derived from an EMBL/GenBank/DDBJ whole genome shotgun (WGS) entry which is preliminary data.</text>
</comment>
<proteinExistence type="predicted"/>
<name>A0ABQ6I3S5_9MICO</name>
<evidence type="ECO:0000313" key="3">
    <source>
        <dbReference type="Proteomes" id="UP001157091"/>
    </source>
</evidence>
<evidence type="ECO:0000256" key="1">
    <source>
        <dbReference type="SAM" id="MobiDB-lite"/>
    </source>
</evidence>
<keyword evidence="3" id="KW-1185">Reference proteome</keyword>
<feature type="compositionally biased region" description="Basic and acidic residues" evidence="1">
    <location>
        <begin position="22"/>
        <end position="32"/>
    </location>
</feature>
<reference evidence="3" key="1">
    <citation type="journal article" date="2019" name="Int. J. Syst. Evol. Microbiol.">
        <title>The Global Catalogue of Microorganisms (GCM) 10K type strain sequencing project: providing services to taxonomists for standard genome sequencing and annotation.</title>
        <authorList>
            <consortium name="The Broad Institute Genomics Platform"/>
            <consortium name="The Broad Institute Genome Sequencing Center for Infectious Disease"/>
            <person name="Wu L."/>
            <person name="Ma J."/>
        </authorList>
    </citation>
    <scope>NUCLEOTIDE SEQUENCE [LARGE SCALE GENOMIC DNA]</scope>
    <source>
        <strain evidence="3">NBRC 106348</strain>
    </source>
</reference>